<keyword evidence="5" id="KW-0378">Hydrolase</keyword>
<dbReference type="Gene3D" id="3.90.780.10">
    <property type="entry name" value="5'-Nucleotidase, C-terminal domain"/>
    <property type="match status" value="2"/>
</dbReference>
<dbReference type="RefSeq" id="WP_322938528.1">
    <property type="nucleotide sequence ID" value="NZ_CP141059.1"/>
</dbReference>
<dbReference type="PROSITE" id="PS51318">
    <property type="entry name" value="TAT"/>
    <property type="match status" value="1"/>
</dbReference>
<evidence type="ECO:0000256" key="2">
    <source>
        <dbReference type="SAM" id="MobiDB-lite"/>
    </source>
</evidence>
<dbReference type="NCBIfam" id="NF033681">
    <property type="entry name" value="ExeM_NucH_DNase"/>
    <property type="match status" value="1"/>
</dbReference>
<dbReference type="CDD" id="cd10283">
    <property type="entry name" value="MnuA_DNase1-like"/>
    <property type="match status" value="1"/>
</dbReference>
<evidence type="ECO:0000256" key="1">
    <source>
        <dbReference type="ARBA" id="ARBA00022729"/>
    </source>
</evidence>
<dbReference type="InterPro" id="IPR047971">
    <property type="entry name" value="ExeM-like"/>
</dbReference>
<dbReference type="InterPro" id="IPR001322">
    <property type="entry name" value="Lamin_tail_dom"/>
</dbReference>
<evidence type="ECO:0000259" key="4">
    <source>
        <dbReference type="PROSITE" id="PS51841"/>
    </source>
</evidence>
<dbReference type="InterPro" id="IPR006179">
    <property type="entry name" value="5_nucleotidase/apyrase"/>
</dbReference>
<dbReference type="SUPFAM" id="SSF49313">
    <property type="entry name" value="Cadherin-like"/>
    <property type="match status" value="1"/>
</dbReference>
<dbReference type="InterPro" id="IPR036907">
    <property type="entry name" value="5'-Nucleotdase_C_sf"/>
</dbReference>
<reference evidence="6" key="1">
    <citation type="submission" date="2023-12" db="EMBL/GenBank/DDBJ databases">
        <title>Novel species in genus Nocardioides.</title>
        <authorList>
            <person name="Zhou H."/>
        </authorList>
    </citation>
    <scope>NUCLEOTIDE SEQUENCE [LARGE SCALE GENOMIC DNA]</scope>
    <source>
        <strain evidence="6">HM61</strain>
    </source>
</reference>
<gene>
    <name evidence="5" type="ORF">SHK19_09720</name>
</gene>
<keyword evidence="6" id="KW-1185">Reference proteome</keyword>
<feature type="compositionally biased region" description="Low complexity" evidence="2">
    <location>
        <begin position="218"/>
        <end position="232"/>
    </location>
</feature>
<dbReference type="InterPro" id="IPR036691">
    <property type="entry name" value="Endo/exonu/phosph_ase_sf"/>
</dbReference>
<organism evidence="5 6">
    <name type="scientific">Nocardioides bizhenqiangii</name>
    <dbReference type="NCBI Taxonomy" id="3095076"/>
    <lineage>
        <taxon>Bacteria</taxon>
        <taxon>Bacillati</taxon>
        <taxon>Actinomycetota</taxon>
        <taxon>Actinomycetes</taxon>
        <taxon>Propionibacteriales</taxon>
        <taxon>Nocardioidaceae</taxon>
        <taxon>Nocardioides</taxon>
    </lineage>
</organism>
<dbReference type="PROSITE" id="PS51841">
    <property type="entry name" value="LTD"/>
    <property type="match status" value="1"/>
</dbReference>
<dbReference type="InterPro" id="IPR004843">
    <property type="entry name" value="Calcineurin-like_PHP"/>
</dbReference>
<feature type="chain" id="PRO_5047274695" evidence="3">
    <location>
        <begin position="25"/>
        <end position="2653"/>
    </location>
</feature>
<dbReference type="EMBL" id="CP141059">
    <property type="protein sequence ID" value="WQQ28494.1"/>
    <property type="molecule type" value="Genomic_DNA"/>
</dbReference>
<feature type="domain" description="LTD" evidence="4">
    <location>
        <begin position="26"/>
        <end position="174"/>
    </location>
</feature>
<dbReference type="SUPFAM" id="SSF55816">
    <property type="entry name" value="5'-nucleotidase (syn. UDP-sugar hydrolase), C-terminal domain"/>
    <property type="match status" value="2"/>
</dbReference>
<dbReference type="Gene3D" id="3.60.21.10">
    <property type="match status" value="2"/>
</dbReference>
<keyword evidence="5" id="KW-0255">Endonuclease</keyword>
<sequence length="2653" mass="275388">MSSRPKVLVGLLGLGLTVATFSLAAPAAPAQAASPGLIINEVYGGGGSTSAAAAYKADFVELYNPTGGALPLNGLSLQYRSGTFSGTGTVSVLPLPDESVPAGSTYLVQVSSPLCSGNPCGGADVPSPDFSGTTLNMAAGSGQVILAQGTTGITTVGTSMHNATNVVDFVGYGTATSSETAPTGTALVNTQSTQRNDFVDNDNNSTDYSAPATPSPTPAESEPAALAATSEPNADATVNVPMSPVVLEATGGTPPYSWTTASTLPAGVTLSTAGELSGTPTETGAFPITATVTDDAAETDDVTFTLTVNEPLDITPIHEVQGEGAASPEVGNEVAVEGVITALYLTGGQNGMYIQTAGTGGATDATPNASDGIFVYGGPTLANLPGGLAIGDSVQVTGTVSEFNGSTQISPASASDVVELGAPLAPVTGLEIAYPTTEETREAQEGMLLAPTDTFTVTNNFNTNNFGEVGLATGDVPLKQPTEFVAPGDTAGINAIVAENTERAVILDDAATTNYLQNQTTKAIPLPWLTGTASPPRVGAEATLVSPVILAKAFNAWRFQPTSQVTDDGSDVATFEDTRAQNLTPADVGGDIEIATFNVLNFFNTTGEAYEDAGPLQDPPLDTFCTFFRDRQSNPIGNDSCGVRNLDNPDTPANEANSNNGSGPRGAATVASLTRQEQKLVHTINTLDASVVALEEMENSIKLPGETNRDEALAYLTFLLNDAAGSAKWKYVKSPSEATNAGAVAEQDVIRNAFIYQPAIVTPVGQSDILFGTTQFANAREPLAQAFKAAGAPNSDAFAVIVNHFKSKGDNASPAPPASGDNANSPLVGAFNGDRVRQADRLVEFADDFAAARDIEAVFLAGDFNSYTEEAPIHALEDGGFELVESTDDPTEESYSFSGLSGSLDHVLGNAAAIDMVTDADIWQINANESVAYQYSRYNYNATIFFNPNDPFATSDHNPEIVGLDLPDFTPATPKKIQVLSTNDFHGRLLPDAGNAAGAAPFATAVEELRAQAPAGNTIFAAAGDLIGASTFESFVQDDKPTIDALNEMGLEVSSVGNHEFDQGYDDLVNRVMAPETAENPLGGAEWDYIATNIDEPAGEDNLAESWVKTVDGVDIGFVGAVTEDLPALVNPAGMTDVDVLPIVQAVNDEAAALKTAGMDIIVLLVHEGSPSTDCMSSNFTDPATVFGNIAQNTSPDVDAIVSGHTHLAYDCRYTVDEWVTESREVTRRPVVSAGQYGTNLNQLVFNFDTTSGELLEIEQDLVGTAGVGYQADPEVQAIVDAAVVFANDIGNDVLGQMDGPFNRAVYQPASGTTENRGGESTLGNLVAEVQRWATQLPDQQVEADIAFMNPGGLRADMAGVANGGVRDLTYRQAANVQPFANTLVNMDLTGAQIETVLEQQWQRTATGSVPSRPFLRLGVSEGFTYTYVETPETVTAPNSAPVLTRKGEVTGMWLNGVAIDPAATYSVTVNSFLGTGGDNFFELANGANKVDTGKVDLAAMVEYMDQFTPEAPLEVDYSQRAVEVEFPAAAPSVYGEGDTVEFDVASWTMSNGSDVKDTNLQVKLGDTVLGTEPLDNAIGIRPYDDYGTASVSVTLPNELADGTTELTLVGEQTGTEVPVLIETQDGIIDIQILGTNDFHGRLVRDETVAGLHCDESQATPPAGNVLCPAAVLSSAVKQLRGENPNTVFAAAGDLIGATTFESFVQDDEPTIEALNEAGLEVSAAGNHEFDQGYEDLVGRVDDLADWEYIAANVEEPAGRDDLAETWTKTIDGVDVGFVGAVTEDLPALVSPDGIEGVTVTDIVDATNAAAADLKTAGADMVVLLVHEGSPSTSCASPNFTDESTVWGNITQNTSADVDAIISGHTHLAYNCSFPVQEWVDEDRAVTERPVVSSGQYGQNLNQLVFTVDAATGEVAAKTQSILALTEANYPEDPAVVQIVEDAIDFAFPIGQQVLGEIEAPFNRAKLANGTTENRGGESTLGNLVAEVQREQTPADQGGAQIAFMNPGGLRADMVGTLNGDVRELTYRQAANVQPFANGLTNMDMTGAQIETALEQQWQRTADGPSGTVPSRPFLRLGVSEGFTYTYVETPVTVNGTPTFEGEITGMWLDGVAIDPATSYSVTVNSFLASGGDNFRAFAAGTGKAQWGVTDLQAMVTYMDENTGVDPLPVDYSQRAVEVENVAASYTAGENVEFDVASWTMSAPGDVKDTEIQVKLGDEVLGTATLDNTIGTDVFDRYGTTHVNVELPDGTPAGPATLTLVGANTGTEILVPITIDKATPTVTGTDVSVEYGQDTTMPVTVEADGVVPTGTVELTVGDLVVGSGILVDGAVDVPISVQVPVGVHTVTISYSGDGSVEAAQGEATLTVTKATPTVTGTDVSVDYGQGTTMPVTVEAEGVVPSGTVDLKVGDLVVGSGTLVDGAADVAIAANQVSVGVHTVTVVYSGDASVATAQGTATLTVTKATPTVTGTRTVVEYGRATTMAVEVGATGVVPTGQVVLKVGDVRLGSGTLTDGAADATIGARKLIPGTYVVTIRYDGDEFVEAATGTATLVVKKATPTVVAPNTSMTFGQTGTMTVKVKATGVVPSGTVRVFSAEGKALSAATALVNGQAVVTLTARKLPASSTPHTVTVKYSGDEFVKPGTDTASLRVKNP</sequence>
<keyword evidence="1 3" id="KW-0732">Signal</keyword>
<dbReference type="Pfam" id="PF05345">
    <property type="entry name" value="He_PIG"/>
    <property type="match status" value="1"/>
</dbReference>
<dbReference type="Pfam" id="PF16640">
    <property type="entry name" value="Big_3_5"/>
    <property type="match status" value="3"/>
</dbReference>
<dbReference type="CDD" id="cd04486">
    <property type="entry name" value="YhcR_OBF_like"/>
    <property type="match status" value="1"/>
</dbReference>
<dbReference type="InterPro" id="IPR029052">
    <property type="entry name" value="Metallo-depent_PP-like"/>
</dbReference>
<dbReference type="SUPFAM" id="SSF56300">
    <property type="entry name" value="Metallo-dependent phosphatases"/>
    <property type="match status" value="2"/>
</dbReference>
<feature type="region of interest" description="Disordered" evidence="2">
    <location>
        <begin position="178"/>
        <end position="237"/>
    </location>
</feature>
<accession>A0ABZ0ZVZ7</accession>
<protein>
    <submittedName>
        <fullName evidence="5">ExeM/NucH family extracellular endonuclease</fullName>
    </submittedName>
</protein>
<evidence type="ECO:0000256" key="3">
    <source>
        <dbReference type="SAM" id="SignalP"/>
    </source>
</evidence>
<dbReference type="InterPro" id="IPR015919">
    <property type="entry name" value="Cadherin-like_sf"/>
</dbReference>
<dbReference type="SUPFAM" id="SSF56219">
    <property type="entry name" value="DNase I-like"/>
    <property type="match status" value="1"/>
</dbReference>
<dbReference type="Gene3D" id="2.60.40.10">
    <property type="entry name" value="Immunoglobulins"/>
    <property type="match status" value="4"/>
</dbReference>
<feature type="compositionally biased region" description="Polar residues" evidence="2">
    <location>
        <begin position="178"/>
        <end position="208"/>
    </location>
</feature>
<feature type="signal peptide" evidence="3">
    <location>
        <begin position="1"/>
        <end position="24"/>
    </location>
</feature>
<dbReference type="PRINTS" id="PR01607">
    <property type="entry name" value="APYRASEFAMLY"/>
</dbReference>
<dbReference type="InterPro" id="IPR013783">
    <property type="entry name" value="Ig-like_fold"/>
</dbReference>
<dbReference type="Pfam" id="PF00932">
    <property type="entry name" value="LTD"/>
    <property type="match status" value="1"/>
</dbReference>
<proteinExistence type="predicted"/>
<keyword evidence="5" id="KW-0540">Nuclease</keyword>
<dbReference type="PANTHER" id="PTHR11575">
    <property type="entry name" value="5'-NUCLEOTIDASE-RELATED"/>
    <property type="match status" value="1"/>
</dbReference>
<dbReference type="InterPro" id="IPR032109">
    <property type="entry name" value="Big_3_5"/>
</dbReference>
<evidence type="ECO:0000313" key="6">
    <source>
        <dbReference type="Proteomes" id="UP001327225"/>
    </source>
</evidence>
<dbReference type="Proteomes" id="UP001327225">
    <property type="component" value="Chromosome"/>
</dbReference>
<dbReference type="GO" id="GO:0004519">
    <property type="term" value="F:endonuclease activity"/>
    <property type="evidence" value="ECO:0007669"/>
    <property type="project" value="UniProtKB-KW"/>
</dbReference>
<feature type="region of interest" description="Disordered" evidence="2">
    <location>
        <begin position="636"/>
        <end position="669"/>
    </location>
</feature>
<dbReference type="InterPro" id="IPR008334">
    <property type="entry name" value="5'-Nucleotdase_C"/>
</dbReference>
<dbReference type="InterPro" id="IPR006311">
    <property type="entry name" value="TAT_signal"/>
</dbReference>
<dbReference type="Pfam" id="PF02872">
    <property type="entry name" value="5_nucleotid_C"/>
    <property type="match status" value="2"/>
</dbReference>
<evidence type="ECO:0000313" key="5">
    <source>
        <dbReference type="EMBL" id="WQQ28494.1"/>
    </source>
</evidence>
<dbReference type="PANTHER" id="PTHR11575:SF24">
    <property type="entry name" value="5'-NUCLEOTIDASE"/>
    <property type="match status" value="1"/>
</dbReference>
<dbReference type="Pfam" id="PF00149">
    <property type="entry name" value="Metallophos"/>
    <property type="match status" value="2"/>
</dbReference>
<dbReference type="Gene3D" id="3.60.10.10">
    <property type="entry name" value="Endonuclease/exonuclease/phosphatase"/>
    <property type="match status" value="1"/>
</dbReference>
<name>A0ABZ0ZVZ7_9ACTN</name>